<dbReference type="RefSeq" id="WP_105054292.1">
    <property type="nucleotide sequence ID" value="NZ_CAWNRT010000001.1"/>
</dbReference>
<evidence type="ECO:0000256" key="7">
    <source>
        <dbReference type="ARBA" id="ARBA00029447"/>
    </source>
</evidence>
<evidence type="ECO:0000256" key="3">
    <source>
        <dbReference type="ARBA" id="ARBA00022692"/>
    </source>
</evidence>
<keyword evidence="2" id="KW-1003">Cell membrane</keyword>
<dbReference type="GO" id="GO:0005886">
    <property type="term" value="C:plasma membrane"/>
    <property type="evidence" value="ECO:0007669"/>
    <property type="project" value="UniProtKB-SubCell"/>
</dbReference>
<dbReference type="OrthoDB" id="2489132at2"/>
<keyword evidence="3 9" id="KW-0812">Transmembrane</keyword>
<evidence type="ECO:0000256" key="6">
    <source>
        <dbReference type="ARBA" id="ARBA00023224"/>
    </source>
</evidence>
<evidence type="ECO:0000256" key="4">
    <source>
        <dbReference type="ARBA" id="ARBA00022989"/>
    </source>
</evidence>
<dbReference type="InterPro" id="IPR033480">
    <property type="entry name" value="sCache_2"/>
</dbReference>
<protein>
    <submittedName>
        <fullName evidence="11">Chemotaxis protein</fullName>
    </submittedName>
</protein>
<dbReference type="EMBL" id="MSCO01000001">
    <property type="protein sequence ID" value="PQJ88697.1"/>
    <property type="molecule type" value="Genomic_DNA"/>
</dbReference>
<reference evidence="11 12" key="1">
    <citation type="submission" date="2016-12" db="EMBL/GenBank/DDBJ databases">
        <title>Diversity of luminous bacteria.</title>
        <authorList>
            <person name="Yoshizawa S."/>
            <person name="Kogure K."/>
        </authorList>
    </citation>
    <scope>NUCLEOTIDE SEQUENCE [LARGE SCALE GENOMIC DNA]</scope>
    <source>
        <strain evidence="11 12">ATCC 33715</strain>
    </source>
</reference>
<gene>
    <name evidence="11" type="ORF">BTO22_03505</name>
</gene>
<evidence type="ECO:0000313" key="12">
    <source>
        <dbReference type="Proteomes" id="UP000239263"/>
    </source>
</evidence>
<accession>A0A2S7XBS2</accession>
<dbReference type="Pfam" id="PF00015">
    <property type="entry name" value="MCPsignal"/>
    <property type="match status" value="1"/>
</dbReference>
<dbReference type="GO" id="GO:0007165">
    <property type="term" value="P:signal transduction"/>
    <property type="evidence" value="ECO:0007669"/>
    <property type="project" value="UniProtKB-KW"/>
</dbReference>
<dbReference type="Pfam" id="PF17200">
    <property type="entry name" value="sCache_2"/>
    <property type="match status" value="1"/>
</dbReference>
<keyword evidence="5 9" id="KW-0472">Membrane</keyword>
<keyword evidence="6 8" id="KW-0807">Transducer</keyword>
<proteinExistence type="inferred from homology"/>
<dbReference type="FunFam" id="1.10.287.950:FF:000001">
    <property type="entry name" value="Methyl-accepting chemotaxis sensory transducer"/>
    <property type="match status" value="1"/>
</dbReference>
<name>A0A2S7XBS2_9GAMM</name>
<evidence type="ECO:0000259" key="10">
    <source>
        <dbReference type="PROSITE" id="PS50111"/>
    </source>
</evidence>
<organism evidence="11 12">
    <name type="scientific">Aliivibrio sifiae</name>
    <dbReference type="NCBI Taxonomy" id="566293"/>
    <lineage>
        <taxon>Bacteria</taxon>
        <taxon>Pseudomonadati</taxon>
        <taxon>Pseudomonadota</taxon>
        <taxon>Gammaproteobacteria</taxon>
        <taxon>Vibrionales</taxon>
        <taxon>Vibrionaceae</taxon>
        <taxon>Aliivibrio</taxon>
    </lineage>
</organism>
<dbReference type="GO" id="GO:0004888">
    <property type="term" value="F:transmembrane signaling receptor activity"/>
    <property type="evidence" value="ECO:0007669"/>
    <property type="project" value="InterPro"/>
</dbReference>
<comment type="similarity">
    <text evidence="7">Belongs to the methyl-accepting chemotaxis (MCP) protein family.</text>
</comment>
<dbReference type="PANTHER" id="PTHR32089:SF119">
    <property type="entry name" value="METHYL-ACCEPTING CHEMOTAXIS PROTEIN CTPL"/>
    <property type="match status" value="1"/>
</dbReference>
<dbReference type="GO" id="GO:0006935">
    <property type="term" value="P:chemotaxis"/>
    <property type="evidence" value="ECO:0007669"/>
    <property type="project" value="InterPro"/>
</dbReference>
<dbReference type="PROSITE" id="PS50111">
    <property type="entry name" value="CHEMOTAXIS_TRANSDUC_2"/>
    <property type="match status" value="1"/>
</dbReference>
<evidence type="ECO:0000313" key="11">
    <source>
        <dbReference type="EMBL" id="PQJ88697.1"/>
    </source>
</evidence>
<dbReference type="InterPro" id="IPR004090">
    <property type="entry name" value="Chemotax_Me-accpt_rcpt"/>
</dbReference>
<feature type="domain" description="Methyl-accepting transducer" evidence="10">
    <location>
        <begin position="264"/>
        <end position="500"/>
    </location>
</feature>
<evidence type="ECO:0000256" key="9">
    <source>
        <dbReference type="SAM" id="Phobius"/>
    </source>
</evidence>
<evidence type="ECO:0000256" key="5">
    <source>
        <dbReference type="ARBA" id="ARBA00023136"/>
    </source>
</evidence>
<dbReference type="InterPro" id="IPR004089">
    <property type="entry name" value="MCPsignal_dom"/>
</dbReference>
<dbReference type="SMART" id="SM00283">
    <property type="entry name" value="MA"/>
    <property type="match status" value="1"/>
</dbReference>
<dbReference type="AlphaFoldDB" id="A0A2S7XBS2"/>
<keyword evidence="4 9" id="KW-1133">Transmembrane helix</keyword>
<sequence length="536" mass="59052">MQFNTKSKYVIIYLIFSAAMFGSIIMGAYNVRYTLETNNVTRLENLLTNAKNTIATLEQKVVSGELDEIKAKKLASELMQSYAYSDNEYIWMTDENLVFLAAPLDPQIIGQSFENIVSAEAKSHILRNLTIADQVITYSWFTTRDSITTEVKSIAVKTRSWNWYLGSGVQEKKVNDTFYSFLIEGLTIGFIVNLFIGFVMFFAVRKYNKTLGNEPDVILNVIDRISRGDLTHINDTDSMHIGIYGRILDMAKNIKELVTDINKLTFELSESSHHLSSSAHTMNISMKAQTEQLGQAAVATDQVVVSIDEVTKSAIQATNSALEVNNTSTYCINTIGSMNNDMQTLAVNIKDVAQVIGNLQVKTENIGSILDVIRSIADQTNLLALNAAIEAARAGESGRGFAVVADEVRLLASRTQDSTAQISNMIAELQDEAIKSVTLMQSNSDDAHQIAEKTVTTQNTVSSIFESVAIIQTMNSQISASTEEQLVAISSVNQLIAEINTFAKENASDVDATEKQSERLGLMADNLTAIVSRFKL</sequence>
<evidence type="ECO:0000256" key="1">
    <source>
        <dbReference type="ARBA" id="ARBA00004651"/>
    </source>
</evidence>
<evidence type="ECO:0000256" key="8">
    <source>
        <dbReference type="PROSITE-ProRule" id="PRU00284"/>
    </source>
</evidence>
<feature type="transmembrane region" description="Helical" evidence="9">
    <location>
        <begin position="178"/>
        <end position="204"/>
    </location>
</feature>
<feature type="transmembrane region" description="Helical" evidence="9">
    <location>
        <begin position="9"/>
        <end position="29"/>
    </location>
</feature>
<comment type="caution">
    <text evidence="11">The sequence shown here is derived from an EMBL/GenBank/DDBJ whole genome shotgun (WGS) entry which is preliminary data.</text>
</comment>
<dbReference type="SUPFAM" id="SSF58104">
    <property type="entry name" value="Methyl-accepting chemotaxis protein (MCP) signaling domain"/>
    <property type="match status" value="1"/>
</dbReference>
<comment type="subcellular location">
    <subcellularLocation>
        <location evidence="1">Cell membrane</location>
        <topology evidence="1">Multi-pass membrane protein</topology>
    </subcellularLocation>
</comment>
<dbReference type="Gene3D" id="1.10.287.950">
    <property type="entry name" value="Methyl-accepting chemotaxis protein"/>
    <property type="match status" value="1"/>
</dbReference>
<dbReference type="SMART" id="SM01049">
    <property type="entry name" value="Cache_2"/>
    <property type="match status" value="1"/>
</dbReference>
<dbReference type="CDD" id="cd11386">
    <property type="entry name" value="MCP_signal"/>
    <property type="match status" value="1"/>
</dbReference>
<dbReference type="PRINTS" id="PR00260">
    <property type="entry name" value="CHEMTRNSDUCR"/>
</dbReference>
<dbReference type="PANTHER" id="PTHR32089">
    <property type="entry name" value="METHYL-ACCEPTING CHEMOTAXIS PROTEIN MCPB"/>
    <property type="match status" value="1"/>
</dbReference>
<dbReference type="Gene3D" id="3.30.450.20">
    <property type="entry name" value="PAS domain"/>
    <property type="match status" value="1"/>
</dbReference>
<dbReference type="Proteomes" id="UP000239263">
    <property type="component" value="Unassembled WGS sequence"/>
</dbReference>
<evidence type="ECO:0000256" key="2">
    <source>
        <dbReference type="ARBA" id="ARBA00022475"/>
    </source>
</evidence>